<evidence type="ECO:0000313" key="1">
    <source>
        <dbReference type="EMBL" id="CDF37181.1"/>
    </source>
</evidence>
<protein>
    <submittedName>
        <fullName evidence="1">Uncharacterized protein</fullName>
    </submittedName>
</protein>
<gene>
    <name evidence="1" type="ORF">CHC_T00005139001</name>
</gene>
<proteinExistence type="predicted"/>
<dbReference type="GeneID" id="17324701"/>
<sequence length="47" mass="5325">MQAREKRHRKQITDPLAIAKCQFLSLRSSTACYGRPLHCHAPQSFAA</sequence>
<reference evidence="2" key="1">
    <citation type="journal article" date="2013" name="Proc. Natl. Acad. Sci. U.S.A.">
        <title>Genome structure and metabolic features in the red seaweed Chondrus crispus shed light on evolution of the Archaeplastida.</title>
        <authorList>
            <person name="Collen J."/>
            <person name="Porcel B."/>
            <person name="Carre W."/>
            <person name="Ball S.G."/>
            <person name="Chaparro C."/>
            <person name="Tonon T."/>
            <person name="Barbeyron T."/>
            <person name="Michel G."/>
            <person name="Noel B."/>
            <person name="Valentin K."/>
            <person name="Elias M."/>
            <person name="Artiguenave F."/>
            <person name="Arun A."/>
            <person name="Aury J.M."/>
            <person name="Barbosa-Neto J.F."/>
            <person name="Bothwell J.H."/>
            <person name="Bouget F.Y."/>
            <person name="Brillet L."/>
            <person name="Cabello-Hurtado F."/>
            <person name="Capella-Gutierrez S."/>
            <person name="Charrier B."/>
            <person name="Cladiere L."/>
            <person name="Cock J.M."/>
            <person name="Coelho S.M."/>
            <person name="Colleoni C."/>
            <person name="Czjzek M."/>
            <person name="Da Silva C."/>
            <person name="Delage L."/>
            <person name="Denoeud F."/>
            <person name="Deschamps P."/>
            <person name="Dittami S.M."/>
            <person name="Gabaldon T."/>
            <person name="Gachon C.M."/>
            <person name="Groisillier A."/>
            <person name="Herve C."/>
            <person name="Jabbari K."/>
            <person name="Katinka M."/>
            <person name="Kloareg B."/>
            <person name="Kowalczyk N."/>
            <person name="Labadie K."/>
            <person name="Leblanc C."/>
            <person name="Lopez P.J."/>
            <person name="McLachlan D.H."/>
            <person name="Meslet-Cladiere L."/>
            <person name="Moustafa A."/>
            <person name="Nehr Z."/>
            <person name="Nyvall Collen P."/>
            <person name="Panaud O."/>
            <person name="Partensky F."/>
            <person name="Poulain J."/>
            <person name="Rensing S.A."/>
            <person name="Rousvoal S."/>
            <person name="Samson G."/>
            <person name="Symeonidi A."/>
            <person name="Weissenbach J."/>
            <person name="Zambounis A."/>
            <person name="Wincker P."/>
            <person name="Boyen C."/>
        </authorList>
    </citation>
    <scope>NUCLEOTIDE SEQUENCE [LARGE SCALE GENOMIC DNA]</scope>
    <source>
        <strain evidence="2">cv. Stackhouse</strain>
    </source>
</reference>
<dbReference type="Gramene" id="CDF37181">
    <property type="protein sequence ID" value="CDF37181"/>
    <property type="gene ID" value="CHC_T00005139001"/>
</dbReference>
<dbReference type="Proteomes" id="UP000012073">
    <property type="component" value="Unassembled WGS sequence"/>
</dbReference>
<organism evidence="1 2">
    <name type="scientific">Chondrus crispus</name>
    <name type="common">Carrageen Irish moss</name>
    <name type="synonym">Polymorpha crispa</name>
    <dbReference type="NCBI Taxonomy" id="2769"/>
    <lineage>
        <taxon>Eukaryota</taxon>
        <taxon>Rhodophyta</taxon>
        <taxon>Florideophyceae</taxon>
        <taxon>Rhodymeniophycidae</taxon>
        <taxon>Gigartinales</taxon>
        <taxon>Gigartinaceae</taxon>
        <taxon>Chondrus</taxon>
    </lineage>
</organism>
<dbReference type="AlphaFoldDB" id="R7QI82"/>
<keyword evidence="2" id="KW-1185">Reference proteome</keyword>
<evidence type="ECO:0000313" key="2">
    <source>
        <dbReference type="Proteomes" id="UP000012073"/>
    </source>
</evidence>
<dbReference type="EMBL" id="HG001818">
    <property type="protein sequence ID" value="CDF37181.1"/>
    <property type="molecule type" value="Genomic_DNA"/>
</dbReference>
<name>R7QI82_CHOCR</name>
<accession>R7QI82</accession>
<dbReference type="KEGG" id="ccp:CHC_T00005139001"/>
<dbReference type="RefSeq" id="XP_005717000.1">
    <property type="nucleotide sequence ID" value="XM_005716943.1"/>
</dbReference>